<keyword evidence="4" id="KW-1185">Reference proteome</keyword>
<dbReference type="Gene3D" id="1.20.1280.50">
    <property type="match status" value="1"/>
</dbReference>
<dbReference type="SUPFAM" id="SSF81822">
    <property type="entry name" value="RuBisCo LSMT C-terminal, substrate-binding domain"/>
    <property type="match status" value="1"/>
</dbReference>
<dbReference type="InterPro" id="IPR015353">
    <property type="entry name" value="Rubisco_LSMT_subst-bd"/>
</dbReference>
<dbReference type="PANTHER" id="PTHR47602">
    <property type="entry name" value="F-BOX PROTEIN SKIP22"/>
    <property type="match status" value="1"/>
</dbReference>
<accession>A0AAW1SIG7</accession>
<dbReference type="InterPro" id="IPR001810">
    <property type="entry name" value="F-box_dom"/>
</dbReference>
<dbReference type="InterPro" id="IPR036047">
    <property type="entry name" value="F-box-like_dom_sf"/>
</dbReference>
<dbReference type="Gene3D" id="3.90.1420.10">
    <property type="entry name" value="Rubisco LSMT, substrate-binding domain"/>
    <property type="match status" value="1"/>
</dbReference>
<evidence type="ECO:0000313" key="4">
    <source>
        <dbReference type="Proteomes" id="UP001445335"/>
    </source>
</evidence>
<dbReference type="PROSITE" id="PS50181">
    <property type="entry name" value="FBOX"/>
    <property type="match status" value="1"/>
</dbReference>
<dbReference type="PANTHER" id="PTHR47602:SF2">
    <property type="entry name" value="F-BOX PROTEIN SKIP22"/>
    <property type="match status" value="1"/>
</dbReference>
<name>A0AAW1SIG7_9CHLO</name>
<dbReference type="AlphaFoldDB" id="A0AAW1SIG7"/>
<dbReference type="Pfam" id="PF09273">
    <property type="entry name" value="Rubis-subs-bind"/>
    <property type="match status" value="1"/>
</dbReference>
<dbReference type="Gene3D" id="3.40.1000.30">
    <property type="match status" value="1"/>
</dbReference>
<dbReference type="CDD" id="cd10527">
    <property type="entry name" value="SET_LSMT"/>
    <property type="match status" value="1"/>
</dbReference>
<dbReference type="SUPFAM" id="SSF82199">
    <property type="entry name" value="SET domain"/>
    <property type="match status" value="1"/>
</dbReference>
<feature type="region of interest" description="Disordered" evidence="1">
    <location>
        <begin position="809"/>
        <end position="842"/>
    </location>
</feature>
<evidence type="ECO:0000259" key="2">
    <source>
        <dbReference type="PROSITE" id="PS50181"/>
    </source>
</evidence>
<dbReference type="InterPro" id="IPR036464">
    <property type="entry name" value="Rubisco_LSMT_subst-bd_sf"/>
</dbReference>
<evidence type="ECO:0000313" key="3">
    <source>
        <dbReference type="EMBL" id="KAK9845754.1"/>
    </source>
</evidence>
<comment type="caution">
    <text evidence="3">The sequence shown here is derived from an EMBL/GenBank/DDBJ whole genome shotgun (WGS) entry which is preliminary data.</text>
</comment>
<dbReference type="InterPro" id="IPR046341">
    <property type="entry name" value="SET_dom_sf"/>
</dbReference>
<feature type="domain" description="F-box" evidence="2">
    <location>
        <begin position="239"/>
        <end position="285"/>
    </location>
</feature>
<sequence length="842" mass="87553">MTHKAEVPASSTLVDLEEHVAATLTHGVKPVLGLNKSAAFSASPATPLAELGVRPGDLLFIHNAAEVPGPSGAHELGDAEAGHAALPGHLRRVLVEAGPVSCGHHALLLATHAALLESGLEPAWPAGASQHSMPPACAHAASGALQYGLRADPDYADDQAPLLSCVVRFTRLGDFVLVAGAVDGGADTGGAVHQVVLAVCEHAPGGQLADARGLWVRLKDELALRLAAALCAAAGRPSAPALLLMPCEVKERCLALLPARDLAVVACVCAEMRHAAAADELWKPLFDAEFGDRPPAPAPGRQGWKSAFGACWATRAHQRRQRRRLAAPLGGPLAPFPFGGSMRAPPHPGFQGINGGDVDRLPQPFLGFGGLPGVGGGGVSDLPGSFGPAGRRGGFRLRAQGIRRCQHLAAQASDTQRLFGWIQESGGKVAGVAGARTPLGYGLVATEACAPSATLIDLPRTCHLTHGDDTCKPALARLIDLVPPDLWGARLALQVLAHRARGADSPFSAYLQLLPAREQLASADAAEVFGGQTIDSGSFGWAFASVTSRAFRTRGPDFPAAMLPGIDMCNHAFGEAANCEIISAPGGVRLVARRALAPSEECLIDYGALLNDFLLMDYGFVMMDNPHDRVKVTFQKELLEVGLAVTGGAARAQQQDVTLGGTPFHAQALTALGLAGAGANLEVALGGDPPVDPRLMAGARVLCCRSAAELRNRDPEDLGRWGAMLSLDNEVMALRALTGMAAVLVQRFVSVSSLDADLKALEAGDLPPDQRAATMLVANKKRLMSDAGQRLAAALKERLAERLQVRMANSLQAAPTSAASKRRKGAEKKRAQPASGSGKGFG</sequence>
<dbReference type="EMBL" id="JALJOU010000002">
    <property type="protein sequence ID" value="KAK9845754.1"/>
    <property type="molecule type" value="Genomic_DNA"/>
</dbReference>
<protein>
    <recommendedName>
        <fullName evidence="2">F-box domain-containing protein</fullName>
    </recommendedName>
</protein>
<proteinExistence type="predicted"/>
<dbReference type="Gene3D" id="3.90.1410.10">
    <property type="entry name" value="set domain protein methyltransferase, domain 1"/>
    <property type="match status" value="2"/>
</dbReference>
<gene>
    <name evidence="3" type="ORF">WJX81_001451</name>
</gene>
<feature type="compositionally biased region" description="Polar residues" evidence="1">
    <location>
        <begin position="809"/>
        <end position="819"/>
    </location>
</feature>
<organism evidence="3 4">
    <name type="scientific">Elliptochloris bilobata</name>
    <dbReference type="NCBI Taxonomy" id="381761"/>
    <lineage>
        <taxon>Eukaryota</taxon>
        <taxon>Viridiplantae</taxon>
        <taxon>Chlorophyta</taxon>
        <taxon>core chlorophytes</taxon>
        <taxon>Trebouxiophyceae</taxon>
        <taxon>Trebouxiophyceae incertae sedis</taxon>
        <taxon>Elliptochloris clade</taxon>
        <taxon>Elliptochloris</taxon>
    </lineage>
</organism>
<evidence type="ECO:0000256" key="1">
    <source>
        <dbReference type="SAM" id="MobiDB-lite"/>
    </source>
</evidence>
<reference evidence="3 4" key="1">
    <citation type="journal article" date="2024" name="Nat. Commun.">
        <title>Phylogenomics reveals the evolutionary origins of lichenization in chlorophyte algae.</title>
        <authorList>
            <person name="Puginier C."/>
            <person name="Libourel C."/>
            <person name="Otte J."/>
            <person name="Skaloud P."/>
            <person name="Haon M."/>
            <person name="Grisel S."/>
            <person name="Petersen M."/>
            <person name="Berrin J.G."/>
            <person name="Delaux P.M."/>
            <person name="Dal Grande F."/>
            <person name="Keller J."/>
        </authorList>
    </citation>
    <scope>NUCLEOTIDE SEQUENCE [LARGE SCALE GENOMIC DNA]</scope>
    <source>
        <strain evidence="3 4">SAG 245.80</strain>
    </source>
</reference>
<dbReference type="SUPFAM" id="SSF81383">
    <property type="entry name" value="F-box domain"/>
    <property type="match status" value="1"/>
</dbReference>
<dbReference type="Proteomes" id="UP001445335">
    <property type="component" value="Unassembled WGS sequence"/>
</dbReference>